<proteinExistence type="predicted"/>
<gene>
    <name evidence="1" type="ORF">B5807_05670</name>
</gene>
<dbReference type="Proteomes" id="UP000193240">
    <property type="component" value="Unassembled WGS sequence"/>
</dbReference>
<sequence length="250" mass="26367">MQLSRMLETQVVTGDAVQVTTTPAPSTVTTTVELDQTVTITATTTYQQPDVTVTTTDTFTRPTSTVYQKRGAYPNRDPIPVALASFASSRISSACSCIVTPTTRTTTTTQTQSVAGPQITVTAAADTVTATTTTTIQITEVQTTTTTSPGATVTTATTTTVTPILVKPKICNARGLPGVNAFNYDANFNSNQAACIASCKTDNRCLSTGFYTVTDPSTGTQTGTCRKYDKSVTDTADLGFGYYNFNDKAC</sequence>
<dbReference type="OMA" id="CIASCKT"/>
<evidence type="ECO:0000313" key="1">
    <source>
        <dbReference type="EMBL" id="OSS48999.1"/>
    </source>
</evidence>
<evidence type="ECO:0000313" key="2">
    <source>
        <dbReference type="Proteomes" id="UP000193240"/>
    </source>
</evidence>
<dbReference type="InParanoid" id="A0A1Y2LZP1"/>
<name>A0A1Y2LZP1_EPING</name>
<accession>A0A1Y2LZP1</accession>
<keyword evidence="2" id="KW-1185">Reference proteome</keyword>
<protein>
    <submittedName>
        <fullName evidence="1">Uncharacterized protein</fullName>
    </submittedName>
</protein>
<dbReference type="EMBL" id="KZ107844">
    <property type="protein sequence ID" value="OSS48999.1"/>
    <property type="molecule type" value="Genomic_DNA"/>
</dbReference>
<dbReference type="AlphaFoldDB" id="A0A1Y2LZP1"/>
<reference evidence="1 2" key="1">
    <citation type="journal article" date="2017" name="Genome Announc.">
        <title>Genome sequence of the saprophytic ascomycete Epicoccum nigrum ICMP 19927 strain isolated from New Zealand.</title>
        <authorList>
            <person name="Fokin M."/>
            <person name="Fleetwood D."/>
            <person name="Weir B.S."/>
            <person name="Villas-Boas S.G."/>
        </authorList>
    </citation>
    <scope>NUCLEOTIDE SEQUENCE [LARGE SCALE GENOMIC DNA]</scope>
    <source>
        <strain evidence="1 2">ICMP 19927</strain>
    </source>
</reference>
<organism evidence="1 2">
    <name type="scientific">Epicoccum nigrum</name>
    <name type="common">Soil fungus</name>
    <name type="synonym">Epicoccum purpurascens</name>
    <dbReference type="NCBI Taxonomy" id="105696"/>
    <lineage>
        <taxon>Eukaryota</taxon>
        <taxon>Fungi</taxon>
        <taxon>Dikarya</taxon>
        <taxon>Ascomycota</taxon>
        <taxon>Pezizomycotina</taxon>
        <taxon>Dothideomycetes</taxon>
        <taxon>Pleosporomycetidae</taxon>
        <taxon>Pleosporales</taxon>
        <taxon>Pleosporineae</taxon>
        <taxon>Didymellaceae</taxon>
        <taxon>Epicoccum</taxon>
    </lineage>
</organism>